<protein>
    <submittedName>
        <fullName evidence="3">Uncharacterized protein</fullName>
    </submittedName>
</protein>
<dbReference type="Proteomes" id="UP000188184">
    <property type="component" value="Chromosome"/>
</dbReference>
<evidence type="ECO:0000313" key="4">
    <source>
        <dbReference type="Proteomes" id="UP000188184"/>
    </source>
</evidence>
<feature type="region of interest" description="Disordered" evidence="1">
    <location>
        <begin position="100"/>
        <end position="134"/>
    </location>
</feature>
<dbReference type="AlphaFoldDB" id="A0A1Q2KYK9"/>
<keyword evidence="2" id="KW-0812">Transmembrane</keyword>
<sequence>MIKLLVFIILSLLVLPFMYWIAKQRGDMKQFGLITAGAVLALLGITLQTLYPFYLVLLLLVCVSFLGAFGFAKYDEKQAVSAFADMPEDLDVKQPMLEKAEPGKLPEIKSVNQQPESATGMASIEPIGKEQGRE</sequence>
<keyword evidence="2" id="KW-0472">Membrane</keyword>
<evidence type="ECO:0000256" key="2">
    <source>
        <dbReference type="SAM" id="Phobius"/>
    </source>
</evidence>
<dbReference type="RefSeq" id="WP_077588769.1">
    <property type="nucleotide sequence ID" value="NZ_CP019640.1"/>
</dbReference>
<dbReference type="KEGG" id="pmar:B0X71_07150"/>
<reference evidence="3 4" key="1">
    <citation type="submission" date="2017-02" db="EMBL/GenBank/DDBJ databases">
        <title>The complete genomic sequence of a novel cold adapted crude oil-degrading bacterium Planococcus qaidamina Y42.</title>
        <authorList>
            <person name="Yang R."/>
        </authorList>
    </citation>
    <scope>NUCLEOTIDE SEQUENCE [LARGE SCALE GENOMIC DNA]</scope>
    <source>
        <strain evidence="3 4">Y42</strain>
    </source>
</reference>
<organism evidence="3 4">
    <name type="scientific">Planococcus lenghuensis</name>
    <dbReference type="NCBI Taxonomy" id="2213202"/>
    <lineage>
        <taxon>Bacteria</taxon>
        <taxon>Bacillati</taxon>
        <taxon>Bacillota</taxon>
        <taxon>Bacilli</taxon>
        <taxon>Bacillales</taxon>
        <taxon>Caryophanaceae</taxon>
        <taxon>Planococcus</taxon>
    </lineage>
</organism>
<feature type="transmembrane region" description="Helical" evidence="2">
    <location>
        <begin position="53"/>
        <end position="72"/>
    </location>
</feature>
<proteinExistence type="predicted"/>
<gene>
    <name evidence="3" type="ORF">B0X71_07150</name>
</gene>
<feature type="transmembrane region" description="Helical" evidence="2">
    <location>
        <begin position="6"/>
        <end position="22"/>
    </location>
</feature>
<evidence type="ECO:0000256" key="1">
    <source>
        <dbReference type="SAM" id="MobiDB-lite"/>
    </source>
</evidence>
<accession>A0A1Q2KYK9</accession>
<keyword evidence="2" id="KW-1133">Transmembrane helix</keyword>
<evidence type="ECO:0000313" key="3">
    <source>
        <dbReference type="EMBL" id="AQQ52887.1"/>
    </source>
</evidence>
<keyword evidence="4" id="KW-1185">Reference proteome</keyword>
<name>A0A1Q2KYK9_9BACL</name>
<dbReference type="EMBL" id="CP019640">
    <property type="protein sequence ID" value="AQQ52887.1"/>
    <property type="molecule type" value="Genomic_DNA"/>
</dbReference>